<evidence type="ECO:0000256" key="2">
    <source>
        <dbReference type="PIRSR" id="PIRSR613078-1"/>
    </source>
</evidence>
<dbReference type="Gene3D" id="3.40.50.1240">
    <property type="entry name" value="Phosphoglycerate mutase-like"/>
    <property type="match status" value="1"/>
</dbReference>
<accession>A0A369LHF3</accession>
<dbReference type="SUPFAM" id="SSF53254">
    <property type="entry name" value="Phosphoglycerate mutase-like"/>
    <property type="match status" value="1"/>
</dbReference>
<dbReference type="CDD" id="cd07067">
    <property type="entry name" value="HP_PGM_like"/>
    <property type="match status" value="1"/>
</dbReference>
<dbReference type="AlphaFoldDB" id="A0A369LHF3"/>
<dbReference type="PROSITE" id="PS00175">
    <property type="entry name" value="PG_MUTASE"/>
    <property type="match status" value="1"/>
</dbReference>
<evidence type="ECO:0000256" key="4">
    <source>
        <dbReference type="PIRSR" id="PIRSR613078-3"/>
    </source>
</evidence>
<dbReference type="Proteomes" id="UP000253792">
    <property type="component" value="Unassembled WGS sequence"/>
</dbReference>
<feature type="active site" description="Tele-phosphohistidine intermediate" evidence="2">
    <location>
        <position position="17"/>
    </location>
</feature>
<evidence type="ECO:0000256" key="1">
    <source>
        <dbReference type="ARBA" id="ARBA00022801"/>
    </source>
</evidence>
<dbReference type="STRING" id="1034345.GCA_000236865_01409"/>
<feature type="site" description="Transition state stabilizer" evidence="4">
    <location>
        <position position="184"/>
    </location>
</feature>
<reference evidence="5 6" key="1">
    <citation type="journal article" date="2018" name="Elife">
        <title>Discovery and characterization of a prevalent human gut bacterial enzyme sufficient for the inactivation of a family of plant toxins.</title>
        <authorList>
            <person name="Koppel N."/>
            <person name="Bisanz J.E."/>
            <person name="Pandelia M.E."/>
            <person name="Turnbaugh P.J."/>
            <person name="Balskus E.P."/>
        </authorList>
    </citation>
    <scope>NUCLEOTIDE SEQUENCE [LARGE SCALE GENOMIC DNA]</scope>
    <source>
        <strain evidence="6">anaerobia AP69FAA</strain>
    </source>
</reference>
<dbReference type="SMART" id="SM00855">
    <property type="entry name" value="PGAM"/>
    <property type="match status" value="1"/>
</dbReference>
<feature type="binding site" evidence="3">
    <location>
        <position position="66"/>
    </location>
    <ligand>
        <name>substrate</name>
    </ligand>
</feature>
<organism evidence="5 6">
    <name type="scientific">Senegalimassilia anaerobia</name>
    <dbReference type="NCBI Taxonomy" id="1473216"/>
    <lineage>
        <taxon>Bacteria</taxon>
        <taxon>Bacillati</taxon>
        <taxon>Actinomycetota</taxon>
        <taxon>Coriobacteriia</taxon>
        <taxon>Coriobacteriales</taxon>
        <taxon>Coriobacteriaceae</taxon>
        <taxon>Senegalimassilia</taxon>
    </lineage>
</organism>
<dbReference type="GO" id="GO:0004331">
    <property type="term" value="F:fructose-2,6-bisphosphate 2-phosphatase activity"/>
    <property type="evidence" value="ECO:0007669"/>
    <property type="project" value="TreeGrafter"/>
</dbReference>
<evidence type="ECO:0000313" key="5">
    <source>
        <dbReference type="EMBL" id="RDB57448.1"/>
    </source>
</evidence>
<dbReference type="PANTHER" id="PTHR46517:SF1">
    <property type="entry name" value="FRUCTOSE-2,6-BISPHOSPHATASE TIGAR"/>
    <property type="match status" value="1"/>
</dbReference>
<feature type="active site" description="Proton donor/acceptor" evidence="2">
    <location>
        <position position="99"/>
    </location>
</feature>
<sequence>MSLASGSGTVTFFITRHGQTVYNVASRVQGWCDSQLTDEGVRVARLLGRGLAEVPFAQAYCSDAGRAVQTLNAVLAARAEENPKSELPFIHVPDPRLREWCYGNLEAGPGTELHAALTRGFGEDLPFDELNRRLPQVAEVLADQDDTGRAERFDQVKARLESFFAEAGQQALAAGGGNVLVVTHSFVVRSVMYLLDRSRVNDPLKIKNASVTQVTYDGKTFTLGETASTRWLGEMPPEANAIPFGFRM</sequence>
<evidence type="ECO:0000313" key="6">
    <source>
        <dbReference type="Proteomes" id="UP000253792"/>
    </source>
</evidence>
<dbReference type="GO" id="GO:0043456">
    <property type="term" value="P:regulation of pentose-phosphate shunt"/>
    <property type="evidence" value="ECO:0007669"/>
    <property type="project" value="TreeGrafter"/>
</dbReference>
<gene>
    <name evidence="5" type="ORF">C1880_01075</name>
</gene>
<comment type="caution">
    <text evidence="5">The sequence shown here is derived from an EMBL/GenBank/DDBJ whole genome shotgun (WGS) entry which is preliminary data.</text>
</comment>
<evidence type="ECO:0000256" key="3">
    <source>
        <dbReference type="PIRSR" id="PIRSR613078-2"/>
    </source>
</evidence>
<keyword evidence="6" id="KW-1185">Reference proteome</keyword>
<dbReference type="EMBL" id="PPTP01000001">
    <property type="protein sequence ID" value="RDB57448.1"/>
    <property type="molecule type" value="Genomic_DNA"/>
</dbReference>
<name>A0A369LHF3_9ACTN</name>
<dbReference type="GO" id="GO:0045820">
    <property type="term" value="P:negative regulation of glycolytic process"/>
    <property type="evidence" value="ECO:0007669"/>
    <property type="project" value="TreeGrafter"/>
</dbReference>
<dbReference type="InterPro" id="IPR051695">
    <property type="entry name" value="Phosphoglycerate_Mutase"/>
</dbReference>
<dbReference type="PANTHER" id="PTHR46517">
    <property type="entry name" value="FRUCTOSE-2,6-BISPHOSPHATASE TIGAR"/>
    <property type="match status" value="1"/>
</dbReference>
<dbReference type="InterPro" id="IPR029033">
    <property type="entry name" value="His_PPase_superfam"/>
</dbReference>
<proteinExistence type="predicted"/>
<dbReference type="Pfam" id="PF00300">
    <property type="entry name" value="His_Phos_1"/>
    <property type="match status" value="1"/>
</dbReference>
<feature type="binding site" evidence="3">
    <location>
        <begin position="16"/>
        <end position="23"/>
    </location>
    <ligand>
        <name>substrate</name>
    </ligand>
</feature>
<protein>
    <submittedName>
        <fullName evidence="5">Histidine phosphatase family protein</fullName>
    </submittedName>
</protein>
<dbReference type="InterPro" id="IPR013078">
    <property type="entry name" value="His_Pase_superF_clade-1"/>
</dbReference>
<dbReference type="OrthoDB" id="4131070at2"/>
<keyword evidence="1" id="KW-0378">Hydrolase</keyword>
<dbReference type="InterPro" id="IPR001345">
    <property type="entry name" value="PG/BPGM_mutase_AS"/>
</dbReference>
<feature type="binding site" evidence="3">
    <location>
        <begin position="99"/>
        <end position="102"/>
    </location>
    <ligand>
        <name>substrate</name>
    </ligand>
</feature>
<dbReference type="GO" id="GO:0005829">
    <property type="term" value="C:cytosol"/>
    <property type="evidence" value="ECO:0007669"/>
    <property type="project" value="TreeGrafter"/>
</dbReference>